<sequence>MSSNTTAPPLSGVRVLDLSTLLPGPLGTLMLAEAGADVIKIERPGRGDEMRSYHPKLGDASANYAVLNRGKRAFAADLKNPADRDRVLDLAAGADVVVEQFRPGVAARLGLGYGHVRSRNPGVVYCSITGYGQEGPHAGRAGHDLNYLAETGLLGVVTDASGTPQLPVSVLADIAAGSYPAVVNILLALRRRDLTGTGCHLDISMAHNLQVLAYGYFAAHQGGGGWPRPGAEQLTGGSPRYQIYATSDGRHLAVAALEQKFWERLAQLIDLPEHLVDDDGQEDAVIAAVAERIGAHPAGHWRKVFDGEDVCTAVVATFDEAVDSGLVEPDRPERLTGPGFDVGTLRSPLDPAVRAQPGRLGYPALPPLPPEVDPLWTSPGDRR</sequence>
<dbReference type="SUPFAM" id="SSF89796">
    <property type="entry name" value="CoA-transferase family III (CaiB/BaiF)"/>
    <property type="match status" value="1"/>
</dbReference>
<evidence type="ECO:0000256" key="1">
    <source>
        <dbReference type="SAM" id="MobiDB-lite"/>
    </source>
</evidence>
<protein>
    <submittedName>
        <fullName evidence="2">Crotonobetainyl-CoA:carnitine CoA-transferase CaiB-like acyl-CoA transferase</fullName>
    </submittedName>
</protein>
<dbReference type="Proteomes" id="UP000549616">
    <property type="component" value="Unassembled WGS sequence"/>
</dbReference>
<dbReference type="Gene3D" id="3.30.1540.10">
    <property type="entry name" value="formyl-coa transferase, domain 3"/>
    <property type="match status" value="1"/>
</dbReference>
<keyword evidence="3" id="KW-1185">Reference proteome</keyword>
<accession>A0A853B8M8</accession>
<dbReference type="InterPro" id="IPR044855">
    <property type="entry name" value="CoA-Trfase_III_dom3_sf"/>
</dbReference>
<dbReference type="Gene3D" id="3.40.50.10540">
    <property type="entry name" value="Crotonobetainyl-coa:carnitine coa-transferase, domain 1"/>
    <property type="match status" value="1"/>
</dbReference>
<dbReference type="InterPro" id="IPR023606">
    <property type="entry name" value="CoA-Trfase_III_dom_1_sf"/>
</dbReference>
<dbReference type="Pfam" id="PF02515">
    <property type="entry name" value="CoA_transf_3"/>
    <property type="match status" value="1"/>
</dbReference>
<reference evidence="2 3" key="1">
    <citation type="submission" date="2020-07" db="EMBL/GenBank/DDBJ databases">
        <title>Sequencing the genomes of 1000 actinobacteria strains.</title>
        <authorList>
            <person name="Klenk H.-P."/>
        </authorList>
    </citation>
    <scope>NUCLEOTIDE SEQUENCE [LARGE SCALE GENOMIC DNA]</scope>
    <source>
        <strain evidence="2 3">DSM 104006</strain>
    </source>
</reference>
<evidence type="ECO:0000313" key="3">
    <source>
        <dbReference type="Proteomes" id="UP000549616"/>
    </source>
</evidence>
<evidence type="ECO:0000313" key="2">
    <source>
        <dbReference type="EMBL" id="NYI91114.1"/>
    </source>
</evidence>
<dbReference type="EMBL" id="JACCFK010000001">
    <property type="protein sequence ID" value="NYI91114.1"/>
    <property type="molecule type" value="Genomic_DNA"/>
</dbReference>
<dbReference type="GO" id="GO:0016740">
    <property type="term" value="F:transferase activity"/>
    <property type="evidence" value="ECO:0007669"/>
    <property type="project" value="UniProtKB-KW"/>
</dbReference>
<organism evidence="2 3">
    <name type="scientific">Amycolatopsis endophytica</name>
    <dbReference type="NCBI Taxonomy" id="860233"/>
    <lineage>
        <taxon>Bacteria</taxon>
        <taxon>Bacillati</taxon>
        <taxon>Actinomycetota</taxon>
        <taxon>Actinomycetes</taxon>
        <taxon>Pseudonocardiales</taxon>
        <taxon>Pseudonocardiaceae</taxon>
        <taxon>Amycolatopsis</taxon>
    </lineage>
</organism>
<dbReference type="InterPro" id="IPR050509">
    <property type="entry name" value="CoA-transferase_III"/>
</dbReference>
<gene>
    <name evidence="2" type="ORF">HNR02_004437</name>
</gene>
<dbReference type="PANTHER" id="PTHR48228:SF5">
    <property type="entry name" value="ALPHA-METHYLACYL-COA RACEMASE"/>
    <property type="match status" value="1"/>
</dbReference>
<dbReference type="RefSeq" id="WP_179775043.1">
    <property type="nucleotide sequence ID" value="NZ_JACCFK010000001.1"/>
</dbReference>
<dbReference type="InterPro" id="IPR003673">
    <property type="entry name" value="CoA-Trfase_fam_III"/>
</dbReference>
<feature type="region of interest" description="Disordered" evidence="1">
    <location>
        <begin position="331"/>
        <end position="383"/>
    </location>
</feature>
<dbReference type="PANTHER" id="PTHR48228">
    <property type="entry name" value="SUCCINYL-COA--D-CITRAMALATE COA-TRANSFERASE"/>
    <property type="match status" value="1"/>
</dbReference>
<comment type="caution">
    <text evidence="2">The sequence shown here is derived from an EMBL/GenBank/DDBJ whole genome shotgun (WGS) entry which is preliminary data.</text>
</comment>
<dbReference type="AlphaFoldDB" id="A0A853B8M8"/>
<name>A0A853B8M8_9PSEU</name>
<proteinExistence type="predicted"/>
<keyword evidence="2" id="KW-0808">Transferase</keyword>